<gene>
    <name evidence="2" type="ORF">UW82_C0016G0016</name>
</gene>
<dbReference type="EMBL" id="LCJU01000016">
    <property type="protein sequence ID" value="KKT84607.1"/>
    <property type="molecule type" value="Genomic_DNA"/>
</dbReference>
<comment type="caution">
    <text evidence="2">The sequence shown here is derived from an EMBL/GenBank/DDBJ whole genome shotgun (WGS) entry which is preliminary data.</text>
</comment>
<evidence type="ECO:0000313" key="2">
    <source>
        <dbReference type="EMBL" id="KKT84607.1"/>
    </source>
</evidence>
<sequence length="110" mass="12297">MPVNNAELGCDPNEEFEQDALTPTRALGDKPFAGERMQGVQERGIFARINQKLVNVTGSNEKVKQTWDYPAAEYDRLMDSAATRERIARGNLSEVEKKALRKKQQGTGQS</sequence>
<accession>A0A0G1MV32</accession>
<protein>
    <submittedName>
        <fullName evidence="2">Uncharacterized protein</fullName>
    </submittedName>
</protein>
<dbReference type="AlphaFoldDB" id="A0A0G1MV32"/>
<proteinExistence type="predicted"/>
<name>A0A0G1MV32_UNCKA</name>
<organism evidence="2 3">
    <name type="scientific">candidate division WWE3 bacterium GW2011_GWC2_44_9</name>
    <dbReference type="NCBI Taxonomy" id="1619125"/>
    <lineage>
        <taxon>Bacteria</taxon>
        <taxon>Katanobacteria</taxon>
    </lineage>
</organism>
<dbReference type="Proteomes" id="UP000034504">
    <property type="component" value="Unassembled WGS sequence"/>
</dbReference>
<reference evidence="2 3" key="1">
    <citation type="journal article" date="2015" name="Nature">
        <title>rRNA introns, odd ribosomes, and small enigmatic genomes across a large radiation of phyla.</title>
        <authorList>
            <person name="Brown C.T."/>
            <person name="Hug L.A."/>
            <person name="Thomas B.C."/>
            <person name="Sharon I."/>
            <person name="Castelle C.J."/>
            <person name="Singh A."/>
            <person name="Wilkins M.J."/>
            <person name="Williams K.H."/>
            <person name="Banfield J.F."/>
        </authorList>
    </citation>
    <scope>NUCLEOTIDE SEQUENCE [LARGE SCALE GENOMIC DNA]</scope>
</reference>
<evidence type="ECO:0000313" key="3">
    <source>
        <dbReference type="Proteomes" id="UP000034504"/>
    </source>
</evidence>
<evidence type="ECO:0000256" key="1">
    <source>
        <dbReference type="SAM" id="MobiDB-lite"/>
    </source>
</evidence>
<feature type="region of interest" description="Disordered" evidence="1">
    <location>
        <begin position="89"/>
        <end position="110"/>
    </location>
</feature>
<feature type="compositionally biased region" description="Basic and acidic residues" evidence="1">
    <location>
        <begin position="89"/>
        <end position="98"/>
    </location>
</feature>